<sequence>MNKVRWEHCILKVNIGRYEKQGNPMKMDWNHVKEFTPPPPPIKLASVYAKVWPLRSNRMFEVAVKGMETGNVITHSRRMIALKPIEKVSQWGESVLVGEVCNAQFISSIPTIMERYGNHSVKVYYIGGLKILIVFVNQKEAEAFYVDDSNWNRWFKWLKKVFDEDTGGERITSVKINGVPVRFPSEENYARITENFGKPI</sequence>
<gene>
    <name evidence="1" type="ORF">LVIROSA_LOCUS108</name>
</gene>
<accession>A0AAU9LCA3</accession>
<comment type="caution">
    <text evidence="1">The sequence shown here is derived from an EMBL/GenBank/DDBJ whole genome shotgun (WGS) entry which is preliminary data.</text>
</comment>
<evidence type="ECO:0000313" key="2">
    <source>
        <dbReference type="Proteomes" id="UP001157418"/>
    </source>
</evidence>
<evidence type="ECO:0000313" key="1">
    <source>
        <dbReference type="EMBL" id="CAH1412060.1"/>
    </source>
</evidence>
<reference evidence="1 2" key="1">
    <citation type="submission" date="2022-01" db="EMBL/GenBank/DDBJ databases">
        <authorList>
            <person name="Xiong W."/>
            <person name="Schranz E."/>
        </authorList>
    </citation>
    <scope>NUCLEOTIDE SEQUENCE [LARGE SCALE GENOMIC DNA]</scope>
</reference>
<dbReference type="Proteomes" id="UP001157418">
    <property type="component" value="Unassembled WGS sequence"/>
</dbReference>
<dbReference type="AlphaFoldDB" id="A0AAU9LCA3"/>
<organism evidence="1 2">
    <name type="scientific">Lactuca virosa</name>
    <dbReference type="NCBI Taxonomy" id="75947"/>
    <lineage>
        <taxon>Eukaryota</taxon>
        <taxon>Viridiplantae</taxon>
        <taxon>Streptophyta</taxon>
        <taxon>Embryophyta</taxon>
        <taxon>Tracheophyta</taxon>
        <taxon>Spermatophyta</taxon>
        <taxon>Magnoliopsida</taxon>
        <taxon>eudicotyledons</taxon>
        <taxon>Gunneridae</taxon>
        <taxon>Pentapetalae</taxon>
        <taxon>asterids</taxon>
        <taxon>campanulids</taxon>
        <taxon>Asterales</taxon>
        <taxon>Asteraceae</taxon>
        <taxon>Cichorioideae</taxon>
        <taxon>Cichorieae</taxon>
        <taxon>Lactucinae</taxon>
        <taxon>Lactuca</taxon>
    </lineage>
</organism>
<name>A0AAU9LCA3_9ASTR</name>
<proteinExistence type="predicted"/>
<keyword evidence="2" id="KW-1185">Reference proteome</keyword>
<dbReference type="EMBL" id="CAKMRJ010000001">
    <property type="protein sequence ID" value="CAH1412060.1"/>
    <property type="molecule type" value="Genomic_DNA"/>
</dbReference>
<protein>
    <submittedName>
        <fullName evidence="1">Uncharacterized protein</fullName>
    </submittedName>
</protein>